<dbReference type="InterPro" id="IPR050636">
    <property type="entry name" value="C2H2-ZF_domain-containing"/>
</dbReference>
<feature type="binding site" evidence="12">
    <location>
        <position position="10"/>
    </location>
    <ligand>
        <name>Zn(2+)</name>
        <dbReference type="ChEBI" id="CHEBI:29105"/>
    </ligand>
</feature>
<keyword evidence="5 11" id="KW-0863">Zinc-finger</keyword>
<feature type="domain" description="C2H2-type" evidence="13">
    <location>
        <begin position="431"/>
        <end position="458"/>
    </location>
</feature>
<evidence type="ECO:0000256" key="10">
    <source>
        <dbReference type="ARBA" id="ARBA00023242"/>
    </source>
</evidence>
<dbReference type="GO" id="GO:0005634">
    <property type="term" value="C:nucleus"/>
    <property type="evidence" value="ECO:0007669"/>
    <property type="project" value="UniProtKB-SubCell"/>
</dbReference>
<evidence type="ECO:0000256" key="7">
    <source>
        <dbReference type="ARBA" id="ARBA00023015"/>
    </source>
</evidence>
<dbReference type="PROSITE" id="PS51915">
    <property type="entry name" value="ZAD"/>
    <property type="match status" value="1"/>
</dbReference>
<feature type="binding site" evidence="12">
    <location>
        <position position="59"/>
    </location>
    <ligand>
        <name>Zn(2+)</name>
        <dbReference type="ChEBI" id="CHEBI:29105"/>
    </ligand>
</feature>
<evidence type="ECO:0000313" key="16">
    <source>
        <dbReference type="Proteomes" id="UP000801492"/>
    </source>
</evidence>
<evidence type="ECO:0000256" key="8">
    <source>
        <dbReference type="ARBA" id="ARBA00023125"/>
    </source>
</evidence>
<dbReference type="InterPro" id="IPR012934">
    <property type="entry name" value="Znf_AD"/>
</dbReference>
<dbReference type="EMBL" id="VTPC01000396">
    <property type="protein sequence ID" value="KAF2905947.1"/>
    <property type="molecule type" value="Genomic_DNA"/>
</dbReference>
<dbReference type="Gene3D" id="3.40.1800.20">
    <property type="match status" value="1"/>
</dbReference>
<feature type="domain" description="C2H2-type" evidence="13">
    <location>
        <begin position="319"/>
        <end position="346"/>
    </location>
</feature>
<sequence length="566" mass="63771">MEETSLTNVCRACLTEEGEFQSVFVADESSGLTIHLAEMIMAYASVQITLGDGLPEQICIPCAQKAVHMYLFKQRCEESDAALRQQLGKSPLNKMYSIAEEQRLAVEALNGIDPYSINVIIKPEVSIDNESDQKQLECVEEMGENDFGDVFDQTDNDIEAEFLETKTKIDTYACDVCQKIFNRVSHLNRHKKIHEEHKQYPCSTCNKAFTRNDLLLRHQAVHNVKSEGHISPFENVLGQEIIVDSLIEIKSEEVIEDLKCLQCNKLFVSKEEFSSHTIEHSTRPRNTSGSLKCSECNKKFTKGAHLTRHMKIHAAIKPHVCELCNKGFARAEQLVNHMNAHSGIKPHVCNICQKGFNQVSNLKDHMRTHNGEKPFLCSICGKGFNQLGNLRQHTIRHSGIKAHLCSTCGNGFASKGELCAHLRKHTGARPFVCPICNHGFTTSSSLTKHKRIHSGEKPYECEVCKMKFSRSGILARHKRTHTGEKPYVCKFCTKAFSQSNDLSSHLRIHTGEKPYICDTCGQAFRQSSALKTHKKTHIDRASILEIERARNLVPMIHSTFLNATLP</sequence>
<comment type="similarity">
    <text evidence="2">Belongs to the krueppel C2H2-type zinc-finger protein family.</text>
</comment>
<dbReference type="PANTHER" id="PTHR47772:SF13">
    <property type="entry name" value="GASTRULA ZINC FINGER PROTEIN XLCGF49.1-LIKE-RELATED"/>
    <property type="match status" value="1"/>
</dbReference>
<feature type="domain" description="C2H2-type" evidence="13">
    <location>
        <begin position="487"/>
        <end position="514"/>
    </location>
</feature>
<evidence type="ECO:0000313" key="15">
    <source>
        <dbReference type="EMBL" id="KAF2905947.1"/>
    </source>
</evidence>
<dbReference type="OrthoDB" id="9439903at2759"/>
<keyword evidence="3 12" id="KW-0479">Metal-binding</keyword>
<dbReference type="Pfam" id="PF07776">
    <property type="entry name" value="zf-AD"/>
    <property type="match status" value="1"/>
</dbReference>
<dbReference type="PROSITE" id="PS50157">
    <property type="entry name" value="ZINC_FINGER_C2H2_2"/>
    <property type="match status" value="12"/>
</dbReference>
<evidence type="ECO:0000256" key="2">
    <source>
        <dbReference type="ARBA" id="ARBA00006991"/>
    </source>
</evidence>
<feature type="domain" description="C2H2-type" evidence="13">
    <location>
        <begin position="515"/>
        <end position="542"/>
    </location>
</feature>
<feature type="binding site" evidence="12">
    <location>
        <position position="62"/>
    </location>
    <ligand>
        <name>Zn(2+)</name>
        <dbReference type="ChEBI" id="CHEBI:29105"/>
    </ligand>
</feature>
<dbReference type="SMART" id="SM00868">
    <property type="entry name" value="zf-AD"/>
    <property type="match status" value="1"/>
</dbReference>
<feature type="domain" description="C2H2-type" evidence="13">
    <location>
        <begin position="291"/>
        <end position="318"/>
    </location>
</feature>
<organism evidence="15 16">
    <name type="scientific">Ignelater luminosus</name>
    <name type="common">Cucubano</name>
    <name type="synonym">Pyrophorus luminosus</name>
    <dbReference type="NCBI Taxonomy" id="2038154"/>
    <lineage>
        <taxon>Eukaryota</taxon>
        <taxon>Metazoa</taxon>
        <taxon>Ecdysozoa</taxon>
        <taxon>Arthropoda</taxon>
        <taxon>Hexapoda</taxon>
        <taxon>Insecta</taxon>
        <taxon>Pterygota</taxon>
        <taxon>Neoptera</taxon>
        <taxon>Endopterygota</taxon>
        <taxon>Coleoptera</taxon>
        <taxon>Polyphaga</taxon>
        <taxon>Elateriformia</taxon>
        <taxon>Elateroidea</taxon>
        <taxon>Elateridae</taxon>
        <taxon>Agrypninae</taxon>
        <taxon>Pyrophorini</taxon>
        <taxon>Ignelater</taxon>
    </lineage>
</organism>
<protein>
    <submittedName>
        <fullName evidence="15">Uncharacterized protein</fullName>
    </submittedName>
</protein>
<dbReference type="GO" id="GO:0008270">
    <property type="term" value="F:zinc ion binding"/>
    <property type="evidence" value="ECO:0007669"/>
    <property type="project" value="UniProtKB-UniRule"/>
</dbReference>
<keyword evidence="9" id="KW-0804">Transcription</keyword>
<dbReference type="InterPro" id="IPR036236">
    <property type="entry name" value="Znf_C2H2_sf"/>
</dbReference>
<evidence type="ECO:0000256" key="6">
    <source>
        <dbReference type="ARBA" id="ARBA00022833"/>
    </source>
</evidence>
<feature type="domain" description="ZAD" evidence="14">
    <location>
        <begin position="8"/>
        <end position="86"/>
    </location>
</feature>
<feature type="domain" description="C2H2-type" evidence="13">
    <location>
        <begin position="258"/>
        <end position="285"/>
    </location>
</feature>
<reference evidence="15" key="1">
    <citation type="submission" date="2019-08" db="EMBL/GenBank/DDBJ databases">
        <title>The genome of the North American firefly Photinus pyralis.</title>
        <authorList>
            <consortium name="Photinus pyralis genome working group"/>
            <person name="Fallon T.R."/>
            <person name="Sander Lower S.E."/>
            <person name="Weng J.-K."/>
        </authorList>
    </citation>
    <scope>NUCLEOTIDE SEQUENCE</scope>
    <source>
        <strain evidence="15">TRF0915ILg1</strain>
        <tissue evidence="15">Whole body</tissue>
    </source>
</reference>
<proteinExistence type="inferred from homology"/>
<dbReference type="GO" id="GO:1990837">
    <property type="term" value="F:sequence-specific double-stranded DNA binding"/>
    <property type="evidence" value="ECO:0007669"/>
    <property type="project" value="UniProtKB-ARBA"/>
</dbReference>
<evidence type="ECO:0000256" key="5">
    <source>
        <dbReference type="ARBA" id="ARBA00022771"/>
    </source>
</evidence>
<keyword evidence="6 12" id="KW-0862">Zinc</keyword>
<dbReference type="InterPro" id="IPR013087">
    <property type="entry name" value="Znf_C2H2_type"/>
</dbReference>
<accession>A0A8K0DMA1</accession>
<dbReference type="Pfam" id="PF00096">
    <property type="entry name" value="zf-C2H2"/>
    <property type="match status" value="10"/>
</dbReference>
<dbReference type="FunFam" id="3.30.160.60:FF:003288">
    <property type="entry name" value="Uncharacterized protein"/>
    <property type="match status" value="1"/>
</dbReference>
<feature type="domain" description="C2H2-type" evidence="13">
    <location>
        <begin position="172"/>
        <end position="199"/>
    </location>
</feature>
<keyword evidence="16" id="KW-1185">Reference proteome</keyword>
<keyword evidence="8" id="KW-0238">DNA-binding</keyword>
<evidence type="ECO:0000256" key="1">
    <source>
        <dbReference type="ARBA" id="ARBA00004123"/>
    </source>
</evidence>
<dbReference type="FunFam" id="3.30.160.60:FF:000557">
    <property type="entry name" value="zinc finger and SCAN domain-containing protein 29"/>
    <property type="match status" value="1"/>
</dbReference>
<dbReference type="PANTHER" id="PTHR47772">
    <property type="entry name" value="ZINC FINGER PROTEIN 200"/>
    <property type="match status" value="1"/>
</dbReference>
<comment type="subcellular location">
    <subcellularLocation>
        <location evidence="1">Nucleus</location>
    </subcellularLocation>
</comment>
<evidence type="ECO:0000259" key="13">
    <source>
        <dbReference type="PROSITE" id="PS50157"/>
    </source>
</evidence>
<keyword evidence="4" id="KW-0677">Repeat</keyword>
<evidence type="ECO:0000256" key="12">
    <source>
        <dbReference type="PROSITE-ProRule" id="PRU01263"/>
    </source>
</evidence>
<dbReference type="FunFam" id="3.30.160.60:FF:000303">
    <property type="entry name" value="Zinc finger protein 41"/>
    <property type="match status" value="1"/>
</dbReference>
<feature type="domain" description="C2H2-type" evidence="13">
    <location>
        <begin position="375"/>
        <end position="402"/>
    </location>
</feature>
<dbReference type="GO" id="GO:0006355">
    <property type="term" value="P:regulation of DNA-templated transcription"/>
    <property type="evidence" value="ECO:0007669"/>
    <property type="project" value="UniProtKB-ARBA"/>
</dbReference>
<dbReference type="FunFam" id="3.30.160.60:FF:002343">
    <property type="entry name" value="Zinc finger protein 33A"/>
    <property type="match status" value="1"/>
</dbReference>
<name>A0A8K0DMA1_IGNLU</name>
<keyword evidence="10" id="KW-0539">Nucleus</keyword>
<dbReference type="SUPFAM" id="SSF57716">
    <property type="entry name" value="Glucocorticoid receptor-like (DNA-binding domain)"/>
    <property type="match status" value="1"/>
</dbReference>
<dbReference type="AlphaFoldDB" id="A0A8K0DMA1"/>
<keyword evidence="7" id="KW-0805">Transcription regulation</keyword>
<dbReference type="FunFam" id="3.30.160.60:FF:000065">
    <property type="entry name" value="B-cell CLL/lymphoma 6, member B"/>
    <property type="match status" value="1"/>
</dbReference>
<dbReference type="SMART" id="SM00355">
    <property type="entry name" value="ZnF_C2H2"/>
    <property type="match status" value="12"/>
</dbReference>
<evidence type="ECO:0000256" key="11">
    <source>
        <dbReference type="PROSITE-ProRule" id="PRU00042"/>
    </source>
</evidence>
<dbReference type="FunFam" id="3.30.160.60:FF:001397">
    <property type="entry name" value="Datilografo, isoform A"/>
    <property type="match status" value="1"/>
</dbReference>
<evidence type="ECO:0000256" key="4">
    <source>
        <dbReference type="ARBA" id="ARBA00022737"/>
    </source>
</evidence>
<feature type="domain" description="C2H2-type" evidence="13">
    <location>
        <begin position="459"/>
        <end position="486"/>
    </location>
</feature>
<feature type="binding site" evidence="12">
    <location>
        <position position="13"/>
    </location>
    <ligand>
        <name>Zn(2+)</name>
        <dbReference type="ChEBI" id="CHEBI:29105"/>
    </ligand>
</feature>
<dbReference type="FunFam" id="3.30.160.60:FF:001004">
    <property type="entry name" value="Zinc finger protein 426"/>
    <property type="match status" value="1"/>
</dbReference>
<dbReference type="Proteomes" id="UP000801492">
    <property type="component" value="Unassembled WGS sequence"/>
</dbReference>
<feature type="domain" description="C2H2-type" evidence="13">
    <location>
        <begin position="200"/>
        <end position="227"/>
    </location>
</feature>
<dbReference type="FunFam" id="3.30.160.60:FF:000340">
    <property type="entry name" value="zinc finger protein 473 isoform X1"/>
    <property type="match status" value="2"/>
</dbReference>
<evidence type="ECO:0000259" key="14">
    <source>
        <dbReference type="PROSITE" id="PS51915"/>
    </source>
</evidence>
<dbReference type="Gene3D" id="3.30.160.60">
    <property type="entry name" value="Classic Zinc Finger"/>
    <property type="match status" value="11"/>
</dbReference>
<evidence type="ECO:0000256" key="9">
    <source>
        <dbReference type="ARBA" id="ARBA00023163"/>
    </source>
</evidence>
<gene>
    <name evidence="15" type="ORF">ILUMI_00230</name>
</gene>
<comment type="caution">
    <text evidence="15">The sequence shown here is derived from an EMBL/GenBank/DDBJ whole genome shotgun (WGS) entry which is preliminary data.</text>
</comment>
<dbReference type="SUPFAM" id="SSF57667">
    <property type="entry name" value="beta-beta-alpha zinc fingers"/>
    <property type="match status" value="6"/>
</dbReference>
<feature type="domain" description="C2H2-type" evidence="13">
    <location>
        <begin position="403"/>
        <end position="430"/>
    </location>
</feature>
<feature type="domain" description="C2H2-type" evidence="13">
    <location>
        <begin position="347"/>
        <end position="374"/>
    </location>
</feature>
<evidence type="ECO:0000256" key="3">
    <source>
        <dbReference type="ARBA" id="ARBA00022723"/>
    </source>
</evidence>
<dbReference type="PROSITE" id="PS00028">
    <property type="entry name" value="ZINC_FINGER_C2H2_1"/>
    <property type="match status" value="11"/>
</dbReference>
<dbReference type="FunFam" id="3.30.160.60:FF:000145">
    <property type="entry name" value="Zinc finger protein 574"/>
    <property type="match status" value="1"/>
</dbReference>